<dbReference type="Proteomes" id="UP000003250">
    <property type="component" value="Unassembled WGS sequence"/>
</dbReference>
<dbReference type="PATRIC" id="fig|1107882.3.peg.1927"/>
<evidence type="ECO:0000313" key="2">
    <source>
        <dbReference type="Proteomes" id="UP000003250"/>
    </source>
</evidence>
<gene>
    <name evidence="1" type="ORF">MAXJ12_09808</name>
</gene>
<proteinExistence type="predicted"/>
<dbReference type="EMBL" id="AHAM01000068">
    <property type="protein sequence ID" value="EHK57470.1"/>
    <property type="molecule type" value="Genomic_DNA"/>
</dbReference>
<dbReference type="OrthoDB" id="8093111at2"/>
<sequence length="75" mass="8676">MDDKLYRATRIRAAEAQKSLSRYIADKLREDNTDGTQTGARNPQLEAIERILAGPMWDVTENGRMPTREERNARR</sequence>
<evidence type="ECO:0000313" key="1">
    <source>
        <dbReference type="EMBL" id="EHK57470.1"/>
    </source>
</evidence>
<keyword evidence="2" id="KW-1185">Reference proteome</keyword>
<reference evidence="1 2" key="1">
    <citation type="journal article" date="2012" name="J. Bacteriol.">
        <title>Draft Genome Sequence of Mesorhizobium alhagi CCNWXJ12-2T, a Novel Salt-Resistant Species Isolated from the Desert of Northwestern China.</title>
        <authorList>
            <person name="Zhou M."/>
            <person name="Chen W."/>
            <person name="Chen H."/>
            <person name="Wei G."/>
        </authorList>
    </citation>
    <scope>NUCLEOTIDE SEQUENCE [LARGE SCALE GENOMIC DNA]</scope>
    <source>
        <strain evidence="1 2">CCNWXJ12-2</strain>
    </source>
</reference>
<dbReference type="AlphaFoldDB" id="H0HP84"/>
<accession>H0HP84</accession>
<dbReference type="RefSeq" id="WP_008835595.1">
    <property type="nucleotide sequence ID" value="NZ_AHAM01000068.1"/>
</dbReference>
<protein>
    <submittedName>
        <fullName evidence="1">Uncharacterized protein</fullName>
    </submittedName>
</protein>
<name>H0HP84_9HYPH</name>
<organism evidence="1 2">
    <name type="scientific">Mesorhizobium alhagi CCNWXJ12-2</name>
    <dbReference type="NCBI Taxonomy" id="1107882"/>
    <lineage>
        <taxon>Bacteria</taxon>
        <taxon>Pseudomonadati</taxon>
        <taxon>Pseudomonadota</taxon>
        <taxon>Alphaproteobacteria</taxon>
        <taxon>Hyphomicrobiales</taxon>
        <taxon>Phyllobacteriaceae</taxon>
        <taxon>Allomesorhizobium</taxon>
    </lineage>
</organism>